<evidence type="ECO:0000313" key="3">
    <source>
        <dbReference type="EMBL" id="CAB4183115.1"/>
    </source>
</evidence>
<evidence type="ECO:0000313" key="2">
    <source>
        <dbReference type="EMBL" id="CAB4169788.1"/>
    </source>
</evidence>
<reference evidence="4" key="1">
    <citation type="submission" date="2020-05" db="EMBL/GenBank/DDBJ databases">
        <authorList>
            <person name="Chiriac C."/>
            <person name="Salcher M."/>
            <person name="Ghai R."/>
            <person name="Kavagutti S V."/>
        </authorList>
    </citation>
    <scope>NUCLEOTIDE SEQUENCE</scope>
</reference>
<keyword evidence="1" id="KW-0175">Coiled coil</keyword>
<proteinExistence type="predicted"/>
<evidence type="ECO:0000313" key="6">
    <source>
        <dbReference type="EMBL" id="CAB5227306.1"/>
    </source>
</evidence>
<dbReference type="EMBL" id="LR796848">
    <property type="protein sequence ID" value="CAB4169788.1"/>
    <property type="molecule type" value="Genomic_DNA"/>
</dbReference>
<dbReference type="EMBL" id="LR797390">
    <property type="protein sequence ID" value="CAB4212761.1"/>
    <property type="molecule type" value="Genomic_DNA"/>
</dbReference>
<gene>
    <name evidence="3" type="ORF">UFOVP1080_38</name>
    <name evidence="4" type="ORF">UFOVP1321_26</name>
    <name evidence="5" type="ORF">UFOVP1432_37</name>
    <name evidence="6" type="ORF">UFOVP1528_25</name>
    <name evidence="2" type="ORF">UFOVP905_2</name>
</gene>
<evidence type="ECO:0000313" key="5">
    <source>
        <dbReference type="EMBL" id="CAB4212761.1"/>
    </source>
</evidence>
<evidence type="ECO:0000256" key="1">
    <source>
        <dbReference type="SAM" id="Coils"/>
    </source>
</evidence>
<evidence type="ECO:0000313" key="4">
    <source>
        <dbReference type="EMBL" id="CAB4197521.1"/>
    </source>
</evidence>
<dbReference type="EMBL" id="LR797043">
    <property type="protein sequence ID" value="CAB4183115.1"/>
    <property type="molecule type" value="Genomic_DNA"/>
</dbReference>
<sequence length="163" mass="17115">MATTLNGNYVNATKAVKAIDKKTGGLWTALGLFTVDISYANGLPAVGTDIKPAFQSQEKQASVEVSVEMASNSTYRVAKSVLVNCVASGISIVDGKGKLRGKTELEDELKALKEPKSALEKLTAAMAIVDKQLKLLDAKDMLTAAQLLSSSLESTAVVLKLAA</sequence>
<feature type="coiled-coil region" evidence="1">
    <location>
        <begin position="102"/>
        <end position="139"/>
    </location>
</feature>
<dbReference type="EMBL" id="LR797266">
    <property type="protein sequence ID" value="CAB4197521.1"/>
    <property type="molecule type" value="Genomic_DNA"/>
</dbReference>
<organism evidence="4">
    <name type="scientific">uncultured Caudovirales phage</name>
    <dbReference type="NCBI Taxonomy" id="2100421"/>
    <lineage>
        <taxon>Viruses</taxon>
        <taxon>Duplodnaviria</taxon>
        <taxon>Heunggongvirae</taxon>
        <taxon>Uroviricota</taxon>
        <taxon>Caudoviricetes</taxon>
        <taxon>Peduoviridae</taxon>
        <taxon>Maltschvirus</taxon>
        <taxon>Maltschvirus maltsch</taxon>
    </lineage>
</organism>
<name>A0A6J5RVB8_9CAUD</name>
<protein>
    <submittedName>
        <fullName evidence="4">Uncharacterized protein</fullName>
    </submittedName>
</protein>
<accession>A0A6J5RVB8</accession>
<dbReference type="EMBL" id="LR798375">
    <property type="protein sequence ID" value="CAB5227306.1"/>
    <property type="molecule type" value="Genomic_DNA"/>
</dbReference>